<keyword evidence="2" id="KW-0689">Ribosomal protein</keyword>
<evidence type="ECO:0000313" key="4">
    <source>
        <dbReference type="EMBL" id="TXG73487.1"/>
    </source>
</evidence>
<comment type="caution">
    <text evidence="4">The sequence shown here is derived from an EMBL/GenBank/DDBJ whole genome shotgun (WGS) entry which is preliminary data.</text>
</comment>
<sequence>MFLTKELMAGVAEATVGNVTGTSPTHTEFTAKAPTVGFAFGVSIGTLEFTLEVRDEDMVQPTSQERKKKKKKKNCSTNGLKTYIQGQTGRLPKTCMQAGDSAPEELATATQVKGPHIPITLELVKPSQEMKSFKAYDKLRVERTNERHVGARLKRVAEAEKEEKK</sequence>
<dbReference type="GO" id="GO:0022625">
    <property type="term" value="C:cytosolic large ribosomal subunit"/>
    <property type="evidence" value="ECO:0007669"/>
    <property type="project" value="TreeGrafter"/>
</dbReference>
<keyword evidence="3" id="KW-0687">Ribonucleoprotein</keyword>
<reference evidence="5" key="1">
    <citation type="journal article" date="2019" name="Gigascience">
        <title>De novo genome assembly of the endangered Acer yangbiense, a plant species with extremely small populations endemic to Yunnan Province, China.</title>
        <authorList>
            <person name="Yang J."/>
            <person name="Wariss H.M."/>
            <person name="Tao L."/>
            <person name="Zhang R."/>
            <person name="Yun Q."/>
            <person name="Hollingsworth P."/>
            <person name="Dao Z."/>
            <person name="Luo G."/>
            <person name="Guo H."/>
            <person name="Ma Y."/>
            <person name="Sun W."/>
        </authorList>
    </citation>
    <scope>NUCLEOTIDE SEQUENCE [LARGE SCALE GENOMIC DNA]</scope>
    <source>
        <strain evidence="5">cv. Malutang</strain>
    </source>
</reference>
<comment type="similarity">
    <text evidence="1">Belongs to the eukaryotic ribosomal protein eL13 family.</text>
</comment>
<dbReference type="GO" id="GO:0006412">
    <property type="term" value="P:translation"/>
    <property type="evidence" value="ECO:0007669"/>
    <property type="project" value="InterPro"/>
</dbReference>
<dbReference type="PANTHER" id="PTHR11722:SF0">
    <property type="entry name" value="LARGE RIBOSOMAL SUBUNIT PROTEIN EL13"/>
    <property type="match status" value="1"/>
</dbReference>
<dbReference type="Proteomes" id="UP000323000">
    <property type="component" value="Chromosome 1"/>
</dbReference>
<dbReference type="OrthoDB" id="10264538at2759"/>
<proteinExistence type="inferred from homology"/>
<gene>
    <name evidence="4" type="ORF">EZV62_002066</name>
</gene>
<dbReference type="AlphaFoldDB" id="A0A5C7IW02"/>
<dbReference type="GO" id="GO:0003723">
    <property type="term" value="F:RNA binding"/>
    <property type="evidence" value="ECO:0007669"/>
    <property type="project" value="TreeGrafter"/>
</dbReference>
<dbReference type="InterPro" id="IPR001380">
    <property type="entry name" value="Ribosomal_eL13"/>
</dbReference>
<dbReference type="GO" id="GO:0003735">
    <property type="term" value="F:structural constituent of ribosome"/>
    <property type="evidence" value="ECO:0007669"/>
    <property type="project" value="InterPro"/>
</dbReference>
<evidence type="ECO:0000256" key="2">
    <source>
        <dbReference type="ARBA" id="ARBA00022980"/>
    </source>
</evidence>
<name>A0A5C7IW02_9ROSI</name>
<evidence type="ECO:0000256" key="3">
    <source>
        <dbReference type="ARBA" id="ARBA00023274"/>
    </source>
</evidence>
<evidence type="ECO:0000313" key="5">
    <source>
        <dbReference type="Proteomes" id="UP000323000"/>
    </source>
</evidence>
<dbReference type="PANTHER" id="PTHR11722">
    <property type="entry name" value="60S RIBOSOMAL PROTEIN L13"/>
    <property type="match status" value="1"/>
</dbReference>
<protein>
    <submittedName>
        <fullName evidence="4">Uncharacterized protein</fullName>
    </submittedName>
</protein>
<dbReference type="EMBL" id="VAHF01000001">
    <property type="protein sequence ID" value="TXG73487.1"/>
    <property type="molecule type" value="Genomic_DNA"/>
</dbReference>
<accession>A0A5C7IW02</accession>
<dbReference type="FunFam" id="1.20.5.110:FF:000003">
    <property type="entry name" value="60S ribosomal protein L13"/>
    <property type="match status" value="1"/>
</dbReference>
<keyword evidence="5" id="KW-1185">Reference proteome</keyword>
<dbReference type="Gene3D" id="1.20.5.110">
    <property type="match status" value="1"/>
</dbReference>
<organism evidence="4 5">
    <name type="scientific">Acer yangbiense</name>
    <dbReference type="NCBI Taxonomy" id="1000413"/>
    <lineage>
        <taxon>Eukaryota</taxon>
        <taxon>Viridiplantae</taxon>
        <taxon>Streptophyta</taxon>
        <taxon>Embryophyta</taxon>
        <taxon>Tracheophyta</taxon>
        <taxon>Spermatophyta</taxon>
        <taxon>Magnoliopsida</taxon>
        <taxon>eudicotyledons</taxon>
        <taxon>Gunneridae</taxon>
        <taxon>Pentapetalae</taxon>
        <taxon>rosids</taxon>
        <taxon>malvids</taxon>
        <taxon>Sapindales</taxon>
        <taxon>Sapindaceae</taxon>
        <taxon>Hippocastanoideae</taxon>
        <taxon>Acereae</taxon>
        <taxon>Acer</taxon>
    </lineage>
</organism>
<evidence type="ECO:0000256" key="1">
    <source>
        <dbReference type="ARBA" id="ARBA00005640"/>
    </source>
</evidence>